<dbReference type="EC" id="2.3.1.286" evidence="1"/>
<keyword evidence="4" id="KW-0862">Zinc</keyword>
<dbReference type="NCBIfam" id="NF001754">
    <property type="entry name" value="PRK00481.1-4"/>
    <property type="match status" value="1"/>
</dbReference>
<dbReference type="InterPro" id="IPR026591">
    <property type="entry name" value="Sirtuin_cat_small_dom_sf"/>
</dbReference>
<dbReference type="GO" id="GO:0070403">
    <property type="term" value="F:NAD+ binding"/>
    <property type="evidence" value="ECO:0007669"/>
    <property type="project" value="InterPro"/>
</dbReference>
<dbReference type="InterPro" id="IPR026590">
    <property type="entry name" value="Ssirtuin_cat_dom"/>
</dbReference>
<dbReference type="Pfam" id="PF02146">
    <property type="entry name" value="SIR2"/>
    <property type="match status" value="1"/>
</dbReference>
<feature type="binding site" evidence="4">
    <location>
        <position position="132"/>
    </location>
    <ligand>
        <name>Zn(2+)</name>
        <dbReference type="ChEBI" id="CHEBI:29105"/>
    </ligand>
</feature>
<protein>
    <recommendedName>
        <fullName evidence="1">protein acetyllysine N-acetyltransferase</fullName>
        <ecNumber evidence="1">2.3.1.286</ecNumber>
    </recommendedName>
</protein>
<dbReference type="RefSeq" id="WP_128523021.1">
    <property type="nucleotide sequence ID" value="NZ_CP026118.1"/>
</dbReference>
<dbReference type="InterPro" id="IPR003000">
    <property type="entry name" value="Sirtuin"/>
</dbReference>
<proteinExistence type="predicted"/>
<evidence type="ECO:0000256" key="2">
    <source>
        <dbReference type="ARBA" id="ARBA00022679"/>
    </source>
</evidence>
<feature type="active site" description="Proton acceptor" evidence="4">
    <location>
        <position position="124"/>
    </location>
</feature>
<dbReference type="InterPro" id="IPR050134">
    <property type="entry name" value="NAD-dep_sirtuin_deacylases"/>
</dbReference>
<dbReference type="PANTHER" id="PTHR11085">
    <property type="entry name" value="NAD-DEPENDENT PROTEIN DEACYLASE SIRTUIN-5, MITOCHONDRIAL-RELATED"/>
    <property type="match status" value="1"/>
</dbReference>
<reference evidence="6 7" key="1">
    <citation type="submission" date="2018-01" db="EMBL/GenBank/DDBJ databases">
        <title>The whole genome sequencing and assembly of Halobacillus litoralis ERB031 strain.</title>
        <authorList>
            <person name="Lee S.-J."/>
            <person name="Park M.-K."/>
            <person name="Kim J.-Y."/>
            <person name="Lee Y.-J."/>
            <person name="Yi H."/>
            <person name="Bahn Y.-S."/>
            <person name="Kim J.F."/>
            <person name="Lee D.-W."/>
        </authorList>
    </citation>
    <scope>NUCLEOTIDE SEQUENCE [LARGE SCALE GENOMIC DNA]</scope>
    <source>
        <strain evidence="6 7">ERB 031</strain>
    </source>
</reference>
<feature type="binding site" evidence="4">
    <location>
        <position position="152"/>
    </location>
    <ligand>
        <name>Zn(2+)</name>
        <dbReference type="ChEBI" id="CHEBI:29105"/>
    </ligand>
</feature>
<organism evidence="6 7">
    <name type="scientific">Halobacillus litoralis</name>
    <dbReference type="NCBI Taxonomy" id="45668"/>
    <lineage>
        <taxon>Bacteria</taxon>
        <taxon>Bacillati</taxon>
        <taxon>Bacillota</taxon>
        <taxon>Bacilli</taxon>
        <taxon>Bacillales</taxon>
        <taxon>Bacillaceae</taxon>
        <taxon>Halobacillus</taxon>
    </lineage>
</organism>
<dbReference type="GO" id="GO:0046872">
    <property type="term" value="F:metal ion binding"/>
    <property type="evidence" value="ECO:0007669"/>
    <property type="project" value="UniProtKB-KW"/>
</dbReference>
<dbReference type="CDD" id="cd01407">
    <property type="entry name" value="SIR2-fam"/>
    <property type="match status" value="1"/>
</dbReference>
<dbReference type="Proteomes" id="UP000287756">
    <property type="component" value="Chromosome"/>
</dbReference>
<name>A0A410M9A4_9BACI</name>
<dbReference type="InterPro" id="IPR029035">
    <property type="entry name" value="DHS-like_NAD/FAD-binding_dom"/>
</dbReference>
<dbReference type="EMBL" id="CP026118">
    <property type="protein sequence ID" value="QAS51266.1"/>
    <property type="molecule type" value="Genomic_DNA"/>
</dbReference>
<evidence type="ECO:0000256" key="4">
    <source>
        <dbReference type="PROSITE-ProRule" id="PRU00236"/>
    </source>
</evidence>
<dbReference type="PANTHER" id="PTHR11085:SF4">
    <property type="entry name" value="NAD-DEPENDENT PROTEIN DEACYLASE"/>
    <property type="match status" value="1"/>
</dbReference>
<dbReference type="KEGG" id="hli:HLI_03080"/>
<feature type="binding site" evidence="4">
    <location>
        <position position="155"/>
    </location>
    <ligand>
        <name>Zn(2+)</name>
        <dbReference type="ChEBI" id="CHEBI:29105"/>
    </ligand>
</feature>
<dbReference type="AlphaFoldDB" id="A0A410M9A4"/>
<gene>
    <name evidence="6" type="ORF">HLI_03080</name>
</gene>
<feature type="binding site" evidence="4">
    <location>
        <position position="135"/>
    </location>
    <ligand>
        <name>Zn(2+)</name>
        <dbReference type="ChEBI" id="CHEBI:29105"/>
    </ligand>
</feature>
<dbReference type="Gene3D" id="3.40.50.1220">
    <property type="entry name" value="TPP-binding domain"/>
    <property type="match status" value="1"/>
</dbReference>
<evidence type="ECO:0000256" key="1">
    <source>
        <dbReference type="ARBA" id="ARBA00012928"/>
    </source>
</evidence>
<dbReference type="GO" id="GO:0017136">
    <property type="term" value="F:histone deacetylase activity, NAD-dependent"/>
    <property type="evidence" value="ECO:0007669"/>
    <property type="project" value="TreeGrafter"/>
</dbReference>
<feature type="domain" description="Deacetylase sirtuin-type" evidence="5">
    <location>
        <begin position="1"/>
        <end position="246"/>
    </location>
</feature>
<dbReference type="SUPFAM" id="SSF52467">
    <property type="entry name" value="DHS-like NAD/FAD-binding domain"/>
    <property type="match status" value="1"/>
</dbReference>
<evidence type="ECO:0000259" key="5">
    <source>
        <dbReference type="PROSITE" id="PS50305"/>
    </source>
</evidence>
<keyword evidence="3" id="KW-0520">NAD</keyword>
<keyword evidence="2" id="KW-0808">Transferase</keyword>
<evidence type="ECO:0000313" key="7">
    <source>
        <dbReference type="Proteomes" id="UP000287756"/>
    </source>
</evidence>
<dbReference type="PROSITE" id="PS50305">
    <property type="entry name" value="SIRTUIN"/>
    <property type="match status" value="1"/>
</dbReference>
<evidence type="ECO:0000256" key="3">
    <source>
        <dbReference type="ARBA" id="ARBA00023027"/>
    </source>
</evidence>
<evidence type="ECO:0000313" key="6">
    <source>
        <dbReference type="EMBL" id="QAS51266.1"/>
    </source>
</evidence>
<sequence>MEYNSIHETIALHLKSAENIAVLTGAGVSTASGIPDFRSSEGLWAEDQSREFYMSTDYFFHDPEDFWKKYKAIFRMKLLKNYRPNVVHEFIQKLENHERGVSVITQNVDGLHTLAGSSNVLEYHGTLNRSSCPHCGRSFSLEEVMKVQVPKCDNCGHVLKPDVLLFGDMITAHDEAEAMINKADLLLVMGTSLLVTPFNLLPYYALDQQQTTSVIINNEPTDKDHLFDYVIHEDLTQTIERIEQKM</sequence>
<dbReference type="OrthoDB" id="9800582at2"/>
<dbReference type="Gene3D" id="3.30.1600.10">
    <property type="entry name" value="SIR2/SIRT2 'Small Domain"/>
    <property type="match status" value="1"/>
</dbReference>
<accession>A0A410M9A4</accession>
<keyword evidence="4" id="KW-0479">Metal-binding</keyword>